<accession>A0ACC0P730</accession>
<dbReference type="EMBL" id="CM046391">
    <property type="protein sequence ID" value="KAI8561225.1"/>
    <property type="molecule type" value="Genomic_DNA"/>
</dbReference>
<comment type="caution">
    <text evidence="1">The sequence shown here is derived from an EMBL/GenBank/DDBJ whole genome shotgun (WGS) entry which is preliminary data.</text>
</comment>
<proteinExistence type="predicted"/>
<name>A0ACC0P730_RHOML</name>
<reference evidence="1" key="1">
    <citation type="submission" date="2022-02" db="EMBL/GenBank/DDBJ databases">
        <title>Plant Genome Project.</title>
        <authorList>
            <person name="Zhang R.-G."/>
        </authorList>
    </citation>
    <scope>NUCLEOTIDE SEQUENCE</scope>
    <source>
        <strain evidence="1">AT1</strain>
    </source>
</reference>
<evidence type="ECO:0000313" key="2">
    <source>
        <dbReference type="Proteomes" id="UP001062846"/>
    </source>
</evidence>
<sequence length="460" mass="49990">MYCPILSIDSTKEVVRLIGSPNEAGYTTGSVMGFDWLNMVNEMGNNKSSQQANQGDEARGRNRINRDGEGKDLHEKVEGLSADKQPKGGDPPAANRTSDDKEQDDTKLKLSSQSTEVLPKESSDAASQDSIIQPAASPAEASNSTSDTGSELLGSSITDGRQETEAKDEAENGLDNKCSEASSLGTSSNNIEEVPQTQDKSMLLSENKDEKDISENEDAKQAVNESNTDEVDSSQSGLVIVGSDRGNGKENVENRELTETTPVMETVPTELPAPECNNEEEEEEEIKEKVIEAIEKQEHDTGIFPSAGNEAEDSGAVELKKSPSFDFDLSMEARPGESVQTPLLHHKKNRTRSLSMFDGSNGEENLTQNEAVSAEEKTIEVARRDSDRSRATLQNFLKEGEGKGNVAVEPQKQDCGKEEVEKSWTGILDWKEVELTEESGKPKPRPSPLKKFLCCAAGTD</sequence>
<protein>
    <submittedName>
        <fullName evidence="1">Uncharacterized protein</fullName>
    </submittedName>
</protein>
<dbReference type="Proteomes" id="UP001062846">
    <property type="component" value="Chromosome 4"/>
</dbReference>
<evidence type="ECO:0000313" key="1">
    <source>
        <dbReference type="EMBL" id="KAI8561225.1"/>
    </source>
</evidence>
<gene>
    <name evidence="1" type="ORF">RHMOL_Rhmol04G0321900</name>
</gene>
<keyword evidence="2" id="KW-1185">Reference proteome</keyword>
<organism evidence="1 2">
    <name type="scientific">Rhododendron molle</name>
    <name type="common">Chinese azalea</name>
    <name type="synonym">Azalea mollis</name>
    <dbReference type="NCBI Taxonomy" id="49168"/>
    <lineage>
        <taxon>Eukaryota</taxon>
        <taxon>Viridiplantae</taxon>
        <taxon>Streptophyta</taxon>
        <taxon>Embryophyta</taxon>
        <taxon>Tracheophyta</taxon>
        <taxon>Spermatophyta</taxon>
        <taxon>Magnoliopsida</taxon>
        <taxon>eudicotyledons</taxon>
        <taxon>Gunneridae</taxon>
        <taxon>Pentapetalae</taxon>
        <taxon>asterids</taxon>
        <taxon>Ericales</taxon>
        <taxon>Ericaceae</taxon>
        <taxon>Ericoideae</taxon>
        <taxon>Rhodoreae</taxon>
        <taxon>Rhododendron</taxon>
    </lineage>
</organism>